<evidence type="ECO:0000259" key="7">
    <source>
        <dbReference type="Pfam" id="PF08281"/>
    </source>
</evidence>
<organism evidence="8 9">
    <name type="scientific">Plantactinospora soyae</name>
    <dbReference type="NCBI Taxonomy" id="1544732"/>
    <lineage>
        <taxon>Bacteria</taxon>
        <taxon>Bacillati</taxon>
        <taxon>Actinomycetota</taxon>
        <taxon>Actinomycetes</taxon>
        <taxon>Micromonosporales</taxon>
        <taxon>Micromonosporaceae</taxon>
        <taxon>Plantactinospora</taxon>
    </lineage>
</organism>
<evidence type="ECO:0000256" key="5">
    <source>
        <dbReference type="ARBA" id="ARBA00023163"/>
    </source>
</evidence>
<dbReference type="Proteomes" id="UP000649753">
    <property type="component" value="Unassembled WGS sequence"/>
</dbReference>
<dbReference type="SUPFAM" id="SSF88946">
    <property type="entry name" value="Sigma2 domain of RNA polymerase sigma factors"/>
    <property type="match status" value="1"/>
</dbReference>
<dbReference type="InterPro" id="IPR014325">
    <property type="entry name" value="RNA_pol_sigma-E_actinobac"/>
</dbReference>
<dbReference type="CDD" id="cd06171">
    <property type="entry name" value="Sigma70_r4"/>
    <property type="match status" value="1"/>
</dbReference>
<dbReference type="Gene3D" id="1.10.1740.10">
    <property type="match status" value="1"/>
</dbReference>
<dbReference type="InterPro" id="IPR007627">
    <property type="entry name" value="RNA_pol_sigma70_r2"/>
</dbReference>
<dbReference type="InterPro" id="IPR039425">
    <property type="entry name" value="RNA_pol_sigma-70-like"/>
</dbReference>
<dbReference type="GO" id="GO:0006352">
    <property type="term" value="P:DNA-templated transcription initiation"/>
    <property type="evidence" value="ECO:0007669"/>
    <property type="project" value="InterPro"/>
</dbReference>
<name>A0A927MFG3_9ACTN</name>
<evidence type="ECO:0000259" key="6">
    <source>
        <dbReference type="Pfam" id="PF04542"/>
    </source>
</evidence>
<dbReference type="Pfam" id="PF04542">
    <property type="entry name" value="Sigma70_r2"/>
    <property type="match status" value="1"/>
</dbReference>
<evidence type="ECO:0000256" key="1">
    <source>
        <dbReference type="ARBA" id="ARBA00010641"/>
    </source>
</evidence>
<evidence type="ECO:0000256" key="2">
    <source>
        <dbReference type="ARBA" id="ARBA00023015"/>
    </source>
</evidence>
<comment type="similarity">
    <text evidence="1">Belongs to the sigma-70 factor family. ECF subfamily.</text>
</comment>
<dbReference type="Gene3D" id="1.10.10.10">
    <property type="entry name" value="Winged helix-like DNA-binding domain superfamily/Winged helix DNA-binding domain"/>
    <property type="match status" value="1"/>
</dbReference>
<protein>
    <submittedName>
        <fullName evidence="8">RNA polymerase sigma-70 factor (Sigma-E family)</fullName>
    </submittedName>
</protein>
<accession>A0A927MFG3</accession>
<keyword evidence="4" id="KW-0238">DNA-binding</keyword>
<dbReference type="NCBIfam" id="TIGR02937">
    <property type="entry name" value="sigma70-ECF"/>
    <property type="match status" value="1"/>
</dbReference>
<feature type="domain" description="RNA polymerase sigma-70 region 2" evidence="6">
    <location>
        <begin position="13"/>
        <end position="75"/>
    </location>
</feature>
<gene>
    <name evidence="8" type="ORF">H4W31_007724</name>
</gene>
<dbReference type="InterPro" id="IPR013325">
    <property type="entry name" value="RNA_pol_sigma_r2"/>
</dbReference>
<evidence type="ECO:0000313" key="9">
    <source>
        <dbReference type="Proteomes" id="UP000649753"/>
    </source>
</evidence>
<reference evidence="8" key="1">
    <citation type="submission" date="2020-10" db="EMBL/GenBank/DDBJ databases">
        <title>Sequencing the genomes of 1000 actinobacteria strains.</title>
        <authorList>
            <person name="Klenk H.-P."/>
        </authorList>
    </citation>
    <scope>NUCLEOTIDE SEQUENCE</scope>
    <source>
        <strain evidence="8">DSM 46832</strain>
    </source>
</reference>
<dbReference type="GO" id="GO:0016987">
    <property type="term" value="F:sigma factor activity"/>
    <property type="evidence" value="ECO:0007669"/>
    <property type="project" value="UniProtKB-KW"/>
</dbReference>
<dbReference type="InterPro" id="IPR036388">
    <property type="entry name" value="WH-like_DNA-bd_sf"/>
</dbReference>
<dbReference type="SUPFAM" id="SSF88659">
    <property type="entry name" value="Sigma3 and sigma4 domains of RNA polymerase sigma factors"/>
    <property type="match status" value="1"/>
</dbReference>
<dbReference type="RefSeq" id="WP_192771050.1">
    <property type="nucleotide sequence ID" value="NZ_JADBEB010000001.1"/>
</dbReference>
<dbReference type="PANTHER" id="PTHR43133:SF50">
    <property type="entry name" value="ECF RNA POLYMERASE SIGMA FACTOR SIGM"/>
    <property type="match status" value="1"/>
</dbReference>
<proteinExistence type="inferred from homology"/>
<keyword evidence="5" id="KW-0804">Transcription</keyword>
<feature type="domain" description="RNA polymerase sigma factor 70 region 4 type 2" evidence="7">
    <location>
        <begin position="103"/>
        <end position="154"/>
    </location>
</feature>
<evidence type="ECO:0000313" key="8">
    <source>
        <dbReference type="EMBL" id="MBE1492086.1"/>
    </source>
</evidence>
<sequence>MRTDGENEYREYVTARLPALHRTAYLLCGDAHRADDIVQTTIIALYRHWRRARAADNIDAYVRRMLVRKYLDEQRGPWARVRLMFDPPDRPTVPNGSVEDRDVLSALLGELPAAQRAVLVLRFYSDLSVEEVAAVLRCSTGNVKSHTSRGLAALRRHLAVGQSSAAGN</sequence>
<keyword evidence="9" id="KW-1185">Reference proteome</keyword>
<dbReference type="InterPro" id="IPR013249">
    <property type="entry name" value="RNA_pol_sigma70_r4_t2"/>
</dbReference>
<dbReference type="PANTHER" id="PTHR43133">
    <property type="entry name" value="RNA POLYMERASE ECF-TYPE SIGMA FACTO"/>
    <property type="match status" value="1"/>
</dbReference>
<dbReference type="InterPro" id="IPR013324">
    <property type="entry name" value="RNA_pol_sigma_r3/r4-like"/>
</dbReference>
<keyword evidence="2" id="KW-0805">Transcription regulation</keyword>
<evidence type="ECO:0000256" key="3">
    <source>
        <dbReference type="ARBA" id="ARBA00023082"/>
    </source>
</evidence>
<evidence type="ECO:0000256" key="4">
    <source>
        <dbReference type="ARBA" id="ARBA00023125"/>
    </source>
</evidence>
<dbReference type="AlphaFoldDB" id="A0A927MFG3"/>
<dbReference type="NCBIfam" id="TIGR02983">
    <property type="entry name" value="SigE-fam_strep"/>
    <property type="match status" value="1"/>
</dbReference>
<keyword evidence="3" id="KW-0731">Sigma factor</keyword>
<dbReference type="GO" id="GO:0003677">
    <property type="term" value="F:DNA binding"/>
    <property type="evidence" value="ECO:0007669"/>
    <property type="project" value="UniProtKB-KW"/>
</dbReference>
<dbReference type="EMBL" id="JADBEB010000001">
    <property type="protein sequence ID" value="MBE1492086.1"/>
    <property type="molecule type" value="Genomic_DNA"/>
</dbReference>
<comment type="caution">
    <text evidence="8">The sequence shown here is derived from an EMBL/GenBank/DDBJ whole genome shotgun (WGS) entry which is preliminary data.</text>
</comment>
<dbReference type="InterPro" id="IPR014284">
    <property type="entry name" value="RNA_pol_sigma-70_dom"/>
</dbReference>
<dbReference type="Pfam" id="PF08281">
    <property type="entry name" value="Sigma70_r4_2"/>
    <property type="match status" value="1"/>
</dbReference>